<keyword evidence="2" id="KW-1185">Reference proteome</keyword>
<proteinExistence type="predicted"/>
<protein>
    <recommendedName>
        <fullName evidence="3">Gluconate 2-dehydrogenase subunit 3 family protein</fullName>
    </recommendedName>
</protein>
<accession>A0ABS7QQ51</accession>
<evidence type="ECO:0000313" key="2">
    <source>
        <dbReference type="Proteomes" id="UP001198565"/>
    </source>
</evidence>
<dbReference type="Proteomes" id="UP001198565">
    <property type="component" value="Unassembled WGS sequence"/>
</dbReference>
<name>A0ABS7QQ51_9ACTN</name>
<comment type="caution">
    <text evidence="1">The sequence shown here is derived from an EMBL/GenBank/DDBJ whole genome shotgun (WGS) entry which is preliminary data.</text>
</comment>
<gene>
    <name evidence="1" type="ORF">K7472_10740</name>
</gene>
<dbReference type="RefSeq" id="WP_222976577.1">
    <property type="nucleotide sequence ID" value="NZ_JAINVZ010000005.1"/>
</dbReference>
<evidence type="ECO:0008006" key="3">
    <source>
        <dbReference type="Google" id="ProtNLM"/>
    </source>
</evidence>
<organism evidence="1 2">
    <name type="scientific">Streptantibioticus parmotrematis</name>
    <dbReference type="NCBI Taxonomy" id="2873249"/>
    <lineage>
        <taxon>Bacteria</taxon>
        <taxon>Bacillati</taxon>
        <taxon>Actinomycetota</taxon>
        <taxon>Actinomycetes</taxon>
        <taxon>Kitasatosporales</taxon>
        <taxon>Streptomycetaceae</taxon>
        <taxon>Streptantibioticus</taxon>
    </lineage>
</organism>
<sequence length="146" mass="15565">MADIARLSLPQAARLLAATDPAAARGFLGLDPVTQNGALLVKEMTLRQISVHQVGDALYGHAPNPHQPRQAFVAATEADPTALRAFLGYLAAYRRHTSYVALLPEGSPVTAGFEAGGFVRSGTLPDHAYRSGRYGDVAVYYAARED</sequence>
<reference evidence="1 2" key="1">
    <citation type="submission" date="2021-08" db="EMBL/GenBank/DDBJ databases">
        <title>Streptomyces sp. PTM05 isolated from lichen.</title>
        <authorList>
            <person name="Somphong A."/>
            <person name="Phongsopitanun W."/>
            <person name="Tanasupawat S."/>
        </authorList>
    </citation>
    <scope>NUCLEOTIDE SEQUENCE [LARGE SCALE GENOMIC DNA]</scope>
    <source>
        <strain evidence="1 2">Ptm05</strain>
    </source>
</reference>
<evidence type="ECO:0000313" key="1">
    <source>
        <dbReference type="EMBL" id="MBY8885322.1"/>
    </source>
</evidence>
<dbReference type="EMBL" id="JAINVZ010000005">
    <property type="protein sequence ID" value="MBY8885322.1"/>
    <property type="molecule type" value="Genomic_DNA"/>
</dbReference>